<dbReference type="PANTHER" id="PTHR42470:SF2">
    <property type="match status" value="1"/>
</dbReference>
<dbReference type="InterPro" id="IPR057684">
    <property type="entry name" value="DUF7924"/>
</dbReference>
<evidence type="ECO:0000313" key="3">
    <source>
        <dbReference type="EMBL" id="PGH09641.1"/>
    </source>
</evidence>
<dbReference type="Proteomes" id="UP000224634">
    <property type="component" value="Unassembled WGS sequence"/>
</dbReference>
<dbReference type="OrthoDB" id="5400850at2759"/>
<evidence type="ECO:0000313" key="4">
    <source>
        <dbReference type="Proteomes" id="UP000224634"/>
    </source>
</evidence>
<comment type="caution">
    <text evidence="3">The sequence shown here is derived from an EMBL/GenBank/DDBJ whole genome shotgun (WGS) entry which is preliminary data.</text>
</comment>
<feature type="compositionally biased region" description="Polar residues" evidence="1">
    <location>
        <begin position="449"/>
        <end position="465"/>
    </location>
</feature>
<accession>A0A2B7XLH8</accession>
<feature type="region of interest" description="Disordered" evidence="1">
    <location>
        <begin position="116"/>
        <end position="146"/>
    </location>
</feature>
<name>A0A2B7XLH8_POLH7</name>
<feature type="region of interest" description="Disordered" evidence="1">
    <location>
        <begin position="449"/>
        <end position="472"/>
    </location>
</feature>
<dbReference type="STRING" id="1447883.A0A2B7XLH8"/>
<dbReference type="EMBL" id="PDNA01000152">
    <property type="protein sequence ID" value="PGH09641.1"/>
    <property type="molecule type" value="Genomic_DNA"/>
</dbReference>
<protein>
    <recommendedName>
        <fullName evidence="2">DUF7924 domain-containing protein</fullName>
    </recommendedName>
</protein>
<organism evidence="3 4">
    <name type="scientific">Polytolypa hystricis (strain UAMH7299)</name>
    <dbReference type="NCBI Taxonomy" id="1447883"/>
    <lineage>
        <taxon>Eukaryota</taxon>
        <taxon>Fungi</taxon>
        <taxon>Dikarya</taxon>
        <taxon>Ascomycota</taxon>
        <taxon>Pezizomycotina</taxon>
        <taxon>Eurotiomycetes</taxon>
        <taxon>Eurotiomycetidae</taxon>
        <taxon>Onygenales</taxon>
        <taxon>Onygenales incertae sedis</taxon>
        <taxon>Polytolypa</taxon>
    </lineage>
</organism>
<feature type="region of interest" description="Disordered" evidence="1">
    <location>
        <begin position="1"/>
        <end position="72"/>
    </location>
</feature>
<feature type="domain" description="DUF7924" evidence="2">
    <location>
        <begin position="195"/>
        <end position="421"/>
    </location>
</feature>
<feature type="compositionally biased region" description="Polar residues" evidence="1">
    <location>
        <begin position="22"/>
        <end position="39"/>
    </location>
</feature>
<dbReference type="Pfam" id="PF25545">
    <property type="entry name" value="DUF7924"/>
    <property type="match status" value="1"/>
</dbReference>
<reference evidence="3 4" key="1">
    <citation type="submission" date="2017-10" db="EMBL/GenBank/DDBJ databases">
        <title>Comparative genomics in systemic dimorphic fungi from Ajellomycetaceae.</title>
        <authorList>
            <person name="Munoz J.F."/>
            <person name="Mcewen J.G."/>
            <person name="Clay O.K."/>
            <person name="Cuomo C.A."/>
        </authorList>
    </citation>
    <scope>NUCLEOTIDE SEQUENCE [LARGE SCALE GENOMIC DNA]</scope>
    <source>
        <strain evidence="3 4">UAMH7299</strain>
    </source>
</reference>
<evidence type="ECO:0000259" key="2">
    <source>
        <dbReference type="Pfam" id="PF25545"/>
    </source>
</evidence>
<feature type="compositionally biased region" description="Basic and acidic residues" evidence="1">
    <location>
        <begin position="1"/>
        <end position="10"/>
    </location>
</feature>
<evidence type="ECO:0000256" key="1">
    <source>
        <dbReference type="SAM" id="MobiDB-lite"/>
    </source>
</evidence>
<keyword evidence="4" id="KW-1185">Reference proteome</keyword>
<gene>
    <name evidence="3" type="ORF">AJ80_07670</name>
</gene>
<dbReference type="AlphaFoldDB" id="A0A2B7XLH8"/>
<sequence length="472" mass="53507">MKGEQQEHRSKLCSKSPCLSDKQASTPQPGDLVQDTNQNQKRKQSCEDQTAPNPKQRHRPTKDTPGGEQVDKTLWKRTDLVKFWSKYRRWPKRYFEAQPGQTETMSHLLARQKSTTILRRKNSNSSLNSTPSDQDSRDGKSAKYRSPGYETVLATKGSFMAESELGITDSSKAMCNRLLDKKQATPKDTLFEDDRFQKACQKLQGKNEPRVIKDIARLIVPSAEDLATHGAKHLDHLVESVSESWRSSIAFYGPIPQPDYAVGFARSAFTATQLKSLELFIGEIPNTCDSYFLGTFYMHFPFLTCEVKCGASALDIADRQNTHSMTLAVRAVVELFKLVEREKEINREILAFSVSHDYSSVRIYGHYAVIESSKTTFHRHPVRKFDFTELEGKEKWTAYAFIKNLYDIWMPDHLERLCSAIDEIPSGEDLGLSNAESFVAEDCSQPSQASFSVSAEVTPNTSFTQRAKRARK</sequence>
<proteinExistence type="predicted"/>
<dbReference type="PANTHER" id="PTHR42470">
    <property type="entry name" value="VAST DOMAIN-CONTAINING PROTEIN"/>
    <property type="match status" value="1"/>
</dbReference>